<dbReference type="PIRSF" id="PIRSF000390">
    <property type="entry name" value="PLP_StrS"/>
    <property type="match status" value="1"/>
</dbReference>
<evidence type="ECO:0000256" key="1">
    <source>
        <dbReference type="RuleBase" id="RU004508"/>
    </source>
</evidence>
<keyword evidence="3" id="KW-1185">Reference proteome</keyword>
<dbReference type="RefSeq" id="WP_089741289.1">
    <property type="nucleotide sequence ID" value="NZ_FNHD01000001.1"/>
</dbReference>
<dbReference type="CDD" id="cd00616">
    <property type="entry name" value="AHBA_syn"/>
    <property type="match status" value="1"/>
</dbReference>
<sequence>MKKIQMVDLQSQYYKIKNDVDNAVLNVMDSAAFINGPEVKLFQNEMETYLDVKHVIPCANGTDALQIALMALDLKEGDEIITSDFTFAATVEVIHLLKLKSVLVDVDYDTFTISTEAIKKAITPKTRAIIPVHLFGQCANMEEVLKIAEENNLFVIEDNAQAIGSEFTFSDGTVKKAGTMSTVGTTSFFPSKNLGCYGDGGAIFTNNDDLAHRLRGIVNHGMYERYYHDEVGVNSRLDSVQAAILRKKLPHLDTYNDARRKAADFYDEAFAGNENILTPKRAEYSTHVFHQYTLRILNGKRNELQKFLTEKEIPAMIYYPVALRKQKAYYQESNDADFVNTDKLLDQVISLPMHTELDEEQLKYITDAVLEFINE</sequence>
<dbReference type="Gene3D" id="3.40.640.10">
    <property type="entry name" value="Type I PLP-dependent aspartate aminotransferase-like (Major domain)"/>
    <property type="match status" value="1"/>
</dbReference>
<dbReference type="InterPro" id="IPR015422">
    <property type="entry name" value="PyrdxlP-dep_Trfase_small"/>
</dbReference>
<gene>
    <name evidence="2" type="ORF">SAMN05216273_101308</name>
</gene>
<keyword evidence="1" id="KW-0663">Pyridoxal phosphate</keyword>
<dbReference type="InterPro" id="IPR015421">
    <property type="entry name" value="PyrdxlP-dep_Trfase_major"/>
</dbReference>
<dbReference type="PANTHER" id="PTHR30244">
    <property type="entry name" value="TRANSAMINASE"/>
    <property type="match status" value="1"/>
</dbReference>
<reference evidence="2 3" key="1">
    <citation type="submission" date="2016-10" db="EMBL/GenBank/DDBJ databases">
        <authorList>
            <person name="Varghese N."/>
            <person name="Submissions S."/>
        </authorList>
    </citation>
    <scope>NUCLEOTIDE SEQUENCE [LARGE SCALE GENOMIC DNA]</scope>
    <source>
        <strain evidence="2 3">CGMCC 1.10941</strain>
    </source>
</reference>
<comment type="caution">
    <text evidence="2">The sequence shown here is derived from an EMBL/GenBank/DDBJ whole genome shotgun (WGS) entry which is preliminary data.</text>
</comment>
<proteinExistence type="inferred from homology"/>
<evidence type="ECO:0000313" key="3">
    <source>
        <dbReference type="Proteomes" id="UP000199242"/>
    </source>
</evidence>
<name>A0ABY0QQ43_9FLAO</name>
<dbReference type="InterPro" id="IPR015424">
    <property type="entry name" value="PyrdxlP-dep_Trfase"/>
</dbReference>
<dbReference type="EMBL" id="FNHD01000001">
    <property type="protein sequence ID" value="SDL46996.1"/>
    <property type="molecule type" value="Genomic_DNA"/>
</dbReference>
<dbReference type="Gene3D" id="3.90.1150.10">
    <property type="entry name" value="Aspartate Aminotransferase, domain 1"/>
    <property type="match status" value="1"/>
</dbReference>
<organism evidence="2 3">
    <name type="scientific">Chryseobacterium taihuense</name>
    <dbReference type="NCBI Taxonomy" id="1141221"/>
    <lineage>
        <taxon>Bacteria</taxon>
        <taxon>Pseudomonadati</taxon>
        <taxon>Bacteroidota</taxon>
        <taxon>Flavobacteriia</taxon>
        <taxon>Flavobacteriales</taxon>
        <taxon>Weeksellaceae</taxon>
        <taxon>Chryseobacterium group</taxon>
        <taxon>Chryseobacterium</taxon>
    </lineage>
</organism>
<dbReference type="Pfam" id="PF01041">
    <property type="entry name" value="DegT_DnrJ_EryC1"/>
    <property type="match status" value="1"/>
</dbReference>
<accession>A0ABY0QQ43</accession>
<dbReference type="Proteomes" id="UP000199242">
    <property type="component" value="Unassembled WGS sequence"/>
</dbReference>
<dbReference type="InterPro" id="IPR000653">
    <property type="entry name" value="DegT/StrS_aminotransferase"/>
</dbReference>
<dbReference type="SUPFAM" id="SSF53383">
    <property type="entry name" value="PLP-dependent transferases"/>
    <property type="match status" value="1"/>
</dbReference>
<comment type="similarity">
    <text evidence="1">Belongs to the DegT/DnrJ/EryC1 family.</text>
</comment>
<protein>
    <submittedName>
        <fullName evidence="2">dTDP-4-amino-4,6-dideoxygalactose transaminase</fullName>
    </submittedName>
</protein>
<dbReference type="PANTHER" id="PTHR30244:SF42">
    <property type="entry name" value="UDP-2-ACETAMIDO-2-DEOXY-3-OXO-D-GLUCURONATE AMINOTRANSFERASE"/>
    <property type="match status" value="1"/>
</dbReference>
<evidence type="ECO:0000313" key="2">
    <source>
        <dbReference type="EMBL" id="SDL46996.1"/>
    </source>
</evidence>